<evidence type="ECO:0000313" key="2">
    <source>
        <dbReference type="Proteomes" id="UP001221898"/>
    </source>
</evidence>
<protein>
    <submittedName>
        <fullName evidence="1">Uncharacterized protein</fullName>
    </submittedName>
</protein>
<dbReference type="AlphaFoldDB" id="A0AAD7RH32"/>
<comment type="caution">
    <text evidence="1">The sequence shown here is derived from an EMBL/GenBank/DDBJ whole genome shotgun (WGS) entry which is preliminary data.</text>
</comment>
<proteinExistence type="predicted"/>
<reference evidence="1" key="1">
    <citation type="journal article" date="2023" name="Science">
        <title>Genome structures resolve the early diversification of teleost fishes.</title>
        <authorList>
            <person name="Parey E."/>
            <person name="Louis A."/>
            <person name="Montfort J."/>
            <person name="Bouchez O."/>
            <person name="Roques C."/>
            <person name="Iampietro C."/>
            <person name="Lluch J."/>
            <person name="Castinel A."/>
            <person name="Donnadieu C."/>
            <person name="Desvignes T."/>
            <person name="Floi Bucao C."/>
            <person name="Jouanno E."/>
            <person name="Wen M."/>
            <person name="Mejri S."/>
            <person name="Dirks R."/>
            <person name="Jansen H."/>
            <person name="Henkel C."/>
            <person name="Chen W.J."/>
            <person name="Zahm M."/>
            <person name="Cabau C."/>
            <person name="Klopp C."/>
            <person name="Thompson A.W."/>
            <person name="Robinson-Rechavi M."/>
            <person name="Braasch I."/>
            <person name="Lecointre G."/>
            <person name="Bobe J."/>
            <person name="Postlethwait J.H."/>
            <person name="Berthelot C."/>
            <person name="Roest Crollius H."/>
            <person name="Guiguen Y."/>
        </authorList>
    </citation>
    <scope>NUCLEOTIDE SEQUENCE</scope>
    <source>
        <strain evidence="1">NC1722</strain>
    </source>
</reference>
<evidence type="ECO:0000313" key="1">
    <source>
        <dbReference type="EMBL" id="KAJ8383935.1"/>
    </source>
</evidence>
<dbReference type="Proteomes" id="UP001221898">
    <property type="component" value="Unassembled WGS sequence"/>
</dbReference>
<keyword evidence="2" id="KW-1185">Reference proteome</keyword>
<accession>A0AAD7RH32</accession>
<gene>
    <name evidence="1" type="ORF">AAFF_G00213040</name>
</gene>
<name>A0AAD7RH32_9TELE</name>
<dbReference type="EMBL" id="JAINUG010000282">
    <property type="protein sequence ID" value="KAJ8383935.1"/>
    <property type="molecule type" value="Genomic_DNA"/>
</dbReference>
<sequence>MCQLLGESCGLLNNQGRVRGAPRLCRSRGNKAHRRCLRQAVGQYLRPFPSVFRALHWDSAVPGHRSGSGIGVNESWWTGPPAIGTGRAGPPGPMVQYSLRPPQIITWRGSV</sequence>
<organism evidence="1 2">
    <name type="scientific">Aldrovandia affinis</name>
    <dbReference type="NCBI Taxonomy" id="143900"/>
    <lineage>
        <taxon>Eukaryota</taxon>
        <taxon>Metazoa</taxon>
        <taxon>Chordata</taxon>
        <taxon>Craniata</taxon>
        <taxon>Vertebrata</taxon>
        <taxon>Euteleostomi</taxon>
        <taxon>Actinopterygii</taxon>
        <taxon>Neopterygii</taxon>
        <taxon>Teleostei</taxon>
        <taxon>Notacanthiformes</taxon>
        <taxon>Halosauridae</taxon>
        <taxon>Aldrovandia</taxon>
    </lineage>
</organism>